<evidence type="ECO:0000256" key="1">
    <source>
        <dbReference type="SAM" id="MobiDB-lite"/>
    </source>
</evidence>
<feature type="region of interest" description="Disordered" evidence="1">
    <location>
        <begin position="1"/>
        <end position="28"/>
    </location>
</feature>
<feature type="compositionally biased region" description="Basic and acidic residues" evidence="1">
    <location>
        <begin position="1"/>
        <end position="11"/>
    </location>
</feature>
<dbReference type="Proteomes" id="UP000887565">
    <property type="component" value="Unplaced"/>
</dbReference>
<protein>
    <submittedName>
        <fullName evidence="3">Uncharacterized protein</fullName>
    </submittedName>
</protein>
<proteinExistence type="predicted"/>
<reference evidence="3" key="1">
    <citation type="submission" date="2022-11" db="UniProtKB">
        <authorList>
            <consortium name="WormBaseParasite"/>
        </authorList>
    </citation>
    <scope>IDENTIFICATION</scope>
</reference>
<name>A0A915L8C2_ROMCU</name>
<organism evidence="2 3">
    <name type="scientific">Romanomermis culicivorax</name>
    <name type="common">Nematode worm</name>
    <dbReference type="NCBI Taxonomy" id="13658"/>
    <lineage>
        <taxon>Eukaryota</taxon>
        <taxon>Metazoa</taxon>
        <taxon>Ecdysozoa</taxon>
        <taxon>Nematoda</taxon>
        <taxon>Enoplea</taxon>
        <taxon>Dorylaimia</taxon>
        <taxon>Mermithida</taxon>
        <taxon>Mermithoidea</taxon>
        <taxon>Mermithidae</taxon>
        <taxon>Romanomermis</taxon>
    </lineage>
</organism>
<accession>A0A915L8C2</accession>
<evidence type="ECO:0000313" key="2">
    <source>
        <dbReference type="Proteomes" id="UP000887565"/>
    </source>
</evidence>
<sequence>MGMEQKVRGDDQAQTDKYQRTEIKGPDNQINNIAAQQAADWHGGSRGEMRHSQTLLRTEVDQSMVETKLEEVSEAVDGHPMEAEEIGN</sequence>
<keyword evidence="2" id="KW-1185">Reference proteome</keyword>
<evidence type="ECO:0000313" key="3">
    <source>
        <dbReference type="WBParaSite" id="nRc.2.0.1.t46718-RA"/>
    </source>
</evidence>
<dbReference type="AlphaFoldDB" id="A0A915L8C2"/>
<dbReference type="WBParaSite" id="nRc.2.0.1.t46718-RA">
    <property type="protein sequence ID" value="nRc.2.0.1.t46718-RA"/>
    <property type="gene ID" value="nRc.2.0.1.g46718"/>
</dbReference>